<dbReference type="GeneID" id="107895555"/>
<evidence type="ECO:0000259" key="3">
    <source>
        <dbReference type="Pfam" id="PF23598"/>
    </source>
</evidence>
<dbReference type="SUPFAM" id="SSF52058">
    <property type="entry name" value="L domain-like"/>
    <property type="match status" value="1"/>
</dbReference>
<protein>
    <submittedName>
        <fullName evidence="5">Disease resistance protein At4g27190-like</fullName>
    </submittedName>
</protein>
<reference evidence="5" key="2">
    <citation type="submission" date="2025-08" db="UniProtKB">
        <authorList>
            <consortium name="RefSeq"/>
        </authorList>
    </citation>
    <scope>IDENTIFICATION</scope>
</reference>
<keyword evidence="2" id="KW-0611">Plant defense</keyword>
<evidence type="ECO:0000256" key="2">
    <source>
        <dbReference type="ARBA" id="ARBA00022821"/>
    </source>
</evidence>
<dbReference type="RefSeq" id="XP_016676309.2">
    <property type="nucleotide sequence ID" value="XM_016820820.2"/>
</dbReference>
<dbReference type="Gene3D" id="3.80.10.10">
    <property type="entry name" value="Ribonuclease Inhibitor"/>
    <property type="match status" value="2"/>
</dbReference>
<evidence type="ECO:0000313" key="5">
    <source>
        <dbReference type="RefSeq" id="XP_016676309.2"/>
    </source>
</evidence>
<keyword evidence="1" id="KW-0677">Repeat</keyword>
<dbReference type="GO" id="GO:0005524">
    <property type="term" value="F:ATP binding"/>
    <property type="evidence" value="ECO:0007669"/>
    <property type="project" value="UniProtKB-KW"/>
</dbReference>
<dbReference type="InterPro" id="IPR050905">
    <property type="entry name" value="Plant_NBS-LRR"/>
</dbReference>
<organism evidence="4 5">
    <name type="scientific">Gossypium hirsutum</name>
    <name type="common">Upland cotton</name>
    <name type="synonym">Gossypium mexicanum</name>
    <dbReference type="NCBI Taxonomy" id="3635"/>
    <lineage>
        <taxon>Eukaryota</taxon>
        <taxon>Viridiplantae</taxon>
        <taxon>Streptophyta</taxon>
        <taxon>Embryophyta</taxon>
        <taxon>Tracheophyta</taxon>
        <taxon>Spermatophyta</taxon>
        <taxon>Magnoliopsida</taxon>
        <taxon>eudicotyledons</taxon>
        <taxon>Gunneridae</taxon>
        <taxon>Pentapetalae</taxon>
        <taxon>rosids</taxon>
        <taxon>malvids</taxon>
        <taxon>Malvales</taxon>
        <taxon>Malvaceae</taxon>
        <taxon>Malvoideae</taxon>
        <taxon>Gossypium</taxon>
    </lineage>
</organism>
<dbReference type="SMR" id="A0A1U8IKC2"/>
<dbReference type="PANTHER" id="PTHR33463">
    <property type="entry name" value="NB-ARC DOMAIN-CONTAINING PROTEIN-RELATED"/>
    <property type="match status" value="1"/>
</dbReference>
<dbReference type="GO" id="GO:0043531">
    <property type="term" value="F:ADP binding"/>
    <property type="evidence" value="ECO:0007669"/>
    <property type="project" value="InterPro"/>
</dbReference>
<dbReference type="STRING" id="3635.A0A1U8IKC2"/>
<dbReference type="PANTHER" id="PTHR33463:SF143">
    <property type="entry name" value="NB-ARC DOMAIN-CONTAINING PROTEIN"/>
    <property type="match status" value="1"/>
</dbReference>
<dbReference type="InterPro" id="IPR032675">
    <property type="entry name" value="LRR_dom_sf"/>
</dbReference>
<proteinExistence type="predicted"/>
<dbReference type="GO" id="GO:0006952">
    <property type="term" value="P:defense response"/>
    <property type="evidence" value="ECO:0007669"/>
    <property type="project" value="UniProtKB-KW"/>
</dbReference>
<evidence type="ECO:0000313" key="4">
    <source>
        <dbReference type="Proteomes" id="UP000818029"/>
    </source>
</evidence>
<feature type="domain" description="Disease resistance R13L4/SHOC-2-like LRR" evidence="3">
    <location>
        <begin position="75"/>
        <end position="439"/>
    </location>
</feature>
<accession>A0A1U8IKC2</accession>
<dbReference type="PaxDb" id="3635-A0A1U8IKC2"/>
<dbReference type="InterPro" id="IPR055414">
    <property type="entry name" value="LRR_R13L4/SHOC2-like"/>
</dbReference>
<dbReference type="Pfam" id="PF23598">
    <property type="entry name" value="LRR_14"/>
    <property type="match status" value="1"/>
</dbReference>
<dbReference type="AlphaFoldDB" id="A0A1U8IKC2"/>
<dbReference type="KEGG" id="ghi:107895555"/>
<evidence type="ECO:0000256" key="1">
    <source>
        <dbReference type="ARBA" id="ARBA00022737"/>
    </source>
</evidence>
<reference evidence="4" key="1">
    <citation type="journal article" date="2020" name="Nat. Genet.">
        <title>Genomic diversifications of five Gossypium allopolyploid species and their impact on cotton improvement.</title>
        <authorList>
            <person name="Chen Z.J."/>
            <person name="Sreedasyam A."/>
            <person name="Ando A."/>
            <person name="Song Q."/>
            <person name="De Santiago L.M."/>
            <person name="Hulse-Kemp A.M."/>
            <person name="Ding M."/>
            <person name="Ye W."/>
            <person name="Kirkbride R.C."/>
            <person name="Jenkins J."/>
            <person name="Plott C."/>
            <person name="Lovell J."/>
            <person name="Lin Y.M."/>
            <person name="Vaughn R."/>
            <person name="Liu B."/>
            <person name="Simpson S."/>
            <person name="Scheffler B.E."/>
            <person name="Wen L."/>
            <person name="Saski C.A."/>
            <person name="Grover C.E."/>
            <person name="Hu G."/>
            <person name="Conover J.L."/>
            <person name="Carlson J.W."/>
            <person name="Shu S."/>
            <person name="Boston L.B."/>
            <person name="Williams M."/>
            <person name="Peterson D.G."/>
            <person name="McGee K."/>
            <person name="Jones D.C."/>
            <person name="Wendel J.F."/>
            <person name="Stelly D.M."/>
            <person name="Grimwood J."/>
            <person name="Schmutz J."/>
        </authorList>
    </citation>
    <scope>NUCLEOTIDE SEQUENCE [LARGE SCALE GENOMIC DNA]</scope>
    <source>
        <strain evidence="4">cv. TM-1</strain>
    </source>
</reference>
<gene>
    <name evidence="5" type="primary">LOC107895555</name>
</gene>
<dbReference type="Proteomes" id="UP000818029">
    <property type="component" value="Chromosome A10"/>
</dbReference>
<sequence length="544" mass="62686">MPYVMRDLALGILSSDNSGRQFLLPAYSKQLKREERSLSTRLFIDDHHRFLWRVAARLTELPTEEAWKKAKMMFLIDNELSILPEKPNFPALEMLFLQRNNQLRVLPDLFFDNMPCLAVLNLSKTGIKYLPKSISRLSKLETLILRDCEHLFKLPSEVGSLKPLQVLDLRGTEIVELPAKIAELDSLSHLEVSLYGSSTYSEHDKWPTPFLSRLEALETLRISVYPGDIWWQKSVEFIIKEVSKLKNLTSLSFYFPQVKFLELFLQESISWKEERLTEFKLIVGHDVKFNAPRVPPTVKLNYSSVLGQCLRFVNSEEIPDAVLQVLARCTAFYLDHQLNITSLSEFGNGTINKLKYCIISECPRLGTVVESEEGTEAVFPCLEHLSIHYCWRLACIWEGVVPKGSFAALRSLSLCTCPELTYVFKSSMLLFFSNLEELKVDDCEAIEKIISDDEISEARCISLKSLKLHYLPELVHIGEAPQAKVLFEYIEVYDCPQLKQIFEDSELKQTLKKIRADKDWWNGLEWEEPAVGSYFETVFKEGKE</sequence>
<name>A0A1U8IKC2_GOSHI</name>
<keyword evidence="4" id="KW-1185">Reference proteome</keyword>